<keyword evidence="1" id="KW-0012">Acyltransferase</keyword>
<dbReference type="GO" id="GO:0005737">
    <property type="term" value="C:cytoplasm"/>
    <property type="evidence" value="ECO:0007669"/>
    <property type="project" value="InterPro"/>
</dbReference>
<dbReference type="Gene3D" id="2.160.10.10">
    <property type="entry name" value="Hexapeptide repeat proteins"/>
    <property type="match status" value="1"/>
</dbReference>
<gene>
    <name evidence="3" type="ORF">E1I98_04455</name>
</gene>
<feature type="transmembrane region" description="Helical" evidence="2">
    <location>
        <begin position="12"/>
        <end position="34"/>
    </location>
</feature>
<dbReference type="Proteomes" id="UP000294527">
    <property type="component" value="Unassembled WGS sequence"/>
</dbReference>
<evidence type="ECO:0000313" key="4">
    <source>
        <dbReference type="Proteomes" id="UP000294527"/>
    </source>
</evidence>
<dbReference type="InterPro" id="IPR011004">
    <property type="entry name" value="Trimer_LpxA-like_sf"/>
</dbReference>
<keyword evidence="1 3" id="KW-0808">Transferase</keyword>
<dbReference type="EC" id="2.3.1.30" evidence="1"/>
<evidence type="ECO:0000256" key="1">
    <source>
        <dbReference type="PIRNR" id="PIRNR000441"/>
    </source>
</evidence>
<dbReference type="SUPFAM" id="SSF51161">
    <property type="entry name" value="Trimeric LpxA-like enzymes"/>
    <property type="match status" value="1"/>
</dbReference>
<dbReference type="GO" id="GO:0009001">
    <property type="term" value="F:serine O-acetyltransferase activity"/>
    <property type="evidence" value="ECO:0007669"/>
    <property type="project" value="UniProtKB-EC"/>
</dbReference>
<dbReference type="GO" id="GO:0006535">
    <property type="term" value="P:cysteine biosynthetic process from serine"/>
    <property type="evidence" value="ECO:0007669"/>
    <property type="project" value="InterPro"/>
</dbReference>
<sequence>MINAIHFYRIARWLYLHHIPILPKFIQLVIFIVYNCNIPYKANIGKGSFLNHAGMGVLINPHVSIGENTKIGNNCSIVGQGPYKNAPIIGNHVYIGPGAVIQGPVVIDDNVIIAPNCVVTKSVPQYAIVAGVPAKIIGDVRKLDYDIFKNESWNDNIHPYLENQEIH</sequence>
<dbReference type="AlphaFoldDB" id="A0A4R4GGB4"/>
<proteinExistence type="inferred from homology"/>
<keyword evidence="2" id="KW-0812">Transmembrane</keyword>
<dbReference type="InterPro" id="IPR001451">
    <property type="entry name" value="Hexapep"/>
</dbReference>
<evidence type="ECO:0000256" key="2">
    <source>
        <dbReference type="SAM" id="Phobius"/>
    </source>
</evidence>
<dbReference type="PANTHER" id="PTHR42811">
    <property type="entry name" value="SERINE ACETYLTRANSFERASE"/>
    <property type="match status" value="1"/>
</dbReference>
<comment type="similarity">
    <text evidence="1">Belongs to the transferase hexapeptide repeat family.</text>
</comment>
<reference evidence="3 4" key="1">
    <citation type="journal article" date="2019" name="Nat. Microbiol.">
        <title>Genomic variation and strain-specific functional adaptation in the human gut microbiome during early life.</title>
        <authorList>
            <person name="Vatanen T."/>
            <person name="Plichta D.R."/>
            <person name="Somani J."/>
            <person name="Munch P.C."/>
            <person name="Arthur T.D."/>
            <person name="Hall A.B."/>
            <person name="Rudolf S."/>
            <person name="Oakeley E.J."/>
            <person name="Ke X."/>
            <person name="Young R.A."/>
            <person name="Haiser H.J."/>
            <person name="Kolde R."/>
            <person name="Yassour M."/>
            <person name="Luopajarvi K."/>
            <person name="Siljander H."/>
            <person name="Virtanen S.M."/>
            <person name="Ilonen J."/>
            <person name="Uibo R."/>
            <person name="Tillmann V."/>
            <person name="Mokurov S."/>
            <person name="Dorshakova N."/>
            <person name="Porter J.A."/>
            <person name="McHardy A.C."/>
            <person name="Lahdesmaki H."/>
            <person name="Vlamakis H."/>
            <person name="Huttenhower C."/>
            <person name="Knip M."/>
            <person name="Xavier R.J."/>
        </authorList>
    </citation>
    <scope>NUCLEOTIDE SEQUENCE [LARGE SCALE GENOMIC DNA]</scope>
    <source>
        <strain evidence="3 4">RJX1047</strain>
    </source>
</reference>
<accession>A0A4R4GGB4</accession>
<protein>
    <recommendedName>
        <fullName evidence="1">Serine acetyltransferase</fullName>
        <ecNumber evidence="1">2.3.1.30</ecNumber>
    </recommendedName>
</protein>
<dbReference type="InterPro" id="IPR005881">
    <property type="entry name" value="Ser_O-AcTrfase"/>
</dbReference>
<keyword evidence="2" id="KW-1133">Transmembrane helix</keyword>
<name>A0A4R4GGB4_9BACT</name>
<organism evidence="3 4">
    <name type="scientific">Phocaeicola dorei</name>
    <dbReference type="NCBI Taxonomy" id="357276"/>
    <lineage>
        <taxon>Bacteria</taxon>
        <taxon>Pseudomonadati</taxon>
        <taxon>Bacteroidota</taxon>
        <taxon>Bacteroidia</taxon>
        <taxon>Bacteroidales</taxon>
        <taxon>Bacteroidaceae</taxon>
        <taxon>Phocaeicola</taxon>
    </lineage>
</organism>
<comment type="caution">
    <text evidence="3">The sequence shown here is derived from an EMBL/GenBank/DDBJ whole genome shotgun (WGS) entry which is preliminary data.</text>
</comment>
<dbReference type="EMBL" id="SLTU01000001">
    <property type="protein sequence ID" value="TDA75669.1"/>
    <property type="molecule type" value="Genomic_DNA"/>
</dbReference>
<keyword evidence="2" id="KW-0472">Membrane</keyword>
<dbReference type="RefSeq" id="WP_132140428.1">
    <property type="nucleotide sequence ID" value="NZ_JADMWN010000078.1"/>
</dbReference>
<comment type="catalytic activity">
    <reaction evidence="1">
        <text>L-serine + acetyl-CoA = O-acetyl-L-serine + CoA</text>
        <dbReference type="Rhea" id="RHEA:24560"/>
        <dbReference type="ChEBI" id="CHEBI:33384"/>
        <dbReference type="ChEBI" id="CHEBI:57287"/>
        <dbReference type="ChEBI" id="CHEBI:57288"/>
        <dbReference type="ChEBI" id="CHEBI:58340"/>
        <dbReference type="EC" id="2.3.1.30"/>
    </reaction>
</comment>
<dbReference type="Pfam" id="PF00132">
    <property type="entry name" value="Hexapep"/>
    <property type="match status" value="1"/>
</dbReference>
<evidence type="ECO:0000313" key="3">
    <source>
        <dbReference type="EMBL" id="TDA75669.1"/>
    </source>
</evidence>
<dbReference type="PIRSF" id="PIRSF000441">
    <property type="entry name" value="CysE"/>
    <property type="match status" value="1"/>
</dbReference>